<feature type="region of interest" description="Disordered" evidence="64">
    <location>
        <begin position="1"/>
        <end position="20"/>
    </location>
</feature>
<evidence type="ECO:0000256" key="17">
    <source>
        <dbReference type="ARBA" id="ARBA00022562"/>
    </source>
</evidence>
<keyword evidence="9 63" id="KW-0813">Transport</keyword>
<evidence type="ECO:0000256" key="60">
    <source>
        <dbReference type="ARBA" id="ARBA00046779"/>
    </source>
</evidence>
<dbReference type="SMART" id="SM00382">
    <property type="entry name" value="AAA"/>
    <property type="match status" value="1"/>
</dbReference>
<dbReference type="InterPro" id="IPR014838">
    <property type="entry name" value="P3A"/>
</dbReference>
<dbReference type="InterPro" id="IPR000605">
    <property type="entry name" value="Helicase_SF3_ssDNA/RNA_vir"/>
</dbReference>
<dbReference type="GO" id="GO:0006508">
    <property type="term" value="P:proteolysis"/>
    <property type="evidence" value="ECO:0007669"/>
    <property type="project" value="UniProtKB-KW"/>
</dbReference>
<dbReference type="GO" id="GO:0039522">
    <property type="term" value="P:symbiont-mediated suppression of host mRNA export from nucleus"/>
    <property type="evidence" value="ECO:0007669"/>
    <property type="project" value="UniProtKB-KW"/>
</dbReference>
<keyword evidence="34 63" id="KW-1193">Eukaryotic host translation shutoff by virus</keyword>
<dbReference type="GO" id="GO:0003724">
    <property type="term" value="F:RNA helicase activity"/>
    <property type="evidence" value="ECO:0007669"/>
    <property type="project" value="InterPro"/>
</dbReference>
<dbReference type="GO" id="GO:0039520">
    <property type="term" value="P:symbiont-mediated activation of host autophagy"/>
    <property type="evidence" value="ECO:0007669"/>
    <property type="project" value="UniProtKB-KW"/>
</dbReference>
<feature type="domain" description="Peptidase C3" evidence="67">
    <location>
        <begin position="1523"/>
        <end position="1701"/>
    </location>
</feature>
<evidence type="ECO:0000256" key="51">
    <source>
        <dbReference type="ARBA" id="ARBA00023247"/>
    </source>
</evidence>
<evidence type="ECO:0000256" key="36">
    <source>
        <dbReference type="ARBA" id="ARBA00022833"/>
    </source>
</evidence>
<evidence type="ECO:0000256" key="47">
    <source>
        <dbReference type="ARBA" id="ARBA00023065"/>
    </source>
</evidence>
<evidence type="ECO:0000259" key="65">
    <source>
        <dbReference type="PROSITE" id="PS50507"/>
    </source>
</evidence>
<keyword evidence="40 63" id="KW-1043">Host membrane</keyword>
<keyword evidence="24 63" id="KW-1143">T=pseudo3 icosahedral capsid protein</keyword>
<keyword evidence="36" id="KW-0862">Zinc</keyword>
<dbReference type="SUPFAM" id="SSF89043">
    <property type="entry name" value="Soluble domain of poliovirus core protein 3a"/>
    <property type="match status" value="1"/>
</dbReference>
<comment type="subunit">
    <text evidence="8">Interacts with protein 3CD.</text>
</comment>
<dbReference type="EC" id="3.4.22.28" evidence="63"/>
<evidence type="ECO:0000256" key="15">
    <source>
        <dbReference type="ARBA" id="ARBA00022557"/>
    </source>
</evidence>
<evidence type="ECO:0000256" key="63">
    <source>
        <dbReference type="RuleBase" id="RU364118"/>
    </source>
</evidence>
<evidence type="ECO:0000256" key="4">
    <source>
        <dbReference type="ARBA" id="ARBA00004328"/>
    </source>
</evidence>
<dbReference type="Gene3D" id="6.10.20.20">
    <property type="entry name" value="Poliovirus 3A protein-like"/>
    <property type="match status" value="1"/>
</dbReference>
<evidence type="ECO:0000256" key="44">
    <source>
        <dbReference type="ARBA" id="ARBA00022995"/>
    </source>
</evidence>
<evidence type="ECO:0000256" key="29">
    <source>
        <dbReference type="ARBA" id="ARBA00022771"/>
    </source>
</evidence>
<comment type="subunit">
    <text evidence="59">Homodimer. Interacts with host GBF1. Interacts (via GOLD domain) with host ACBD3 (via GOLD domain); this interaction allows the formation of a viral protein 3A/ACBD3 heterotetramer with a 2:2 stoichiometry, which will stimulate the recruitment of host PI4KB in order to synthesize PI4P at the viral RNA replication sites.</text>
</comment>
<comment type="subcellular location">
    <subcellularLocation>
        <location evidence="3">Host cytoplasmic vesicle membrane</location>
        <topology evidence="3">Peripheral membrane protein</topology>
        <orientation evidence="3">Cytoplasmic side</orientation>
    </subcellularLocation>
    <subcellularLocation>
        <location evidence="2">Host nucleus</location>
    </subcellularLocation>
    <subcellularLocation>
        <location evidence="4">Virion</location>
    </subcellularLocation>
</comment>
<evidence type="ECO:0000256" key="19">
    <source>
        <dbReference type="ARBA" id="ARBA00022595"/>
    </source>
</evidence>
<comment type="function">
    <text evidence="63">Capsid protein VP1: Forms an icosahedral capsid of pseudo T=3 symmetry with capsid proteins VP2 and VP3. The capsid is 300 Angstroms in diameter, composed of 60 copies of each capsid protein and enclosing the viral positive strand RNA genome. Capsid protein VP1 mainly forms the vertices of the capsid. Capsid protein VP1 interacts with host cell receptor to provide virion attachment to target host cells. This attachment induces virion internalization. Tyrosine kinases are probably involved in the entry process. After binding to its receptor, the capsid undergoes conformational changes. Capsid protein VP1 N-terminus (that contains an amphipathic alpha-helix) and capsid protein VP4 are externalized. Together, they shape a pore in the host membrane through which viral genome is translocated to host cell cytoplasm. After genome has been released, the channel shrinks.</text>
</comment>
<keyword evidence="14" id="KW-0597">Phosphoprotein</keyword>
<keyword evidence="13 63" id="KW-0191">Covalent protein-RNA linkage</keyword>
<comment type="function">
    <text evidence="63">Protein 3CD: Involved in the viral replication complex and viral polypeptide maturation. It exhibits protease activity with a specificity and catalytic efficiency that is different from protease 3C. Protein 3CD lacks polymerase activity. Protein 3CD binds to the 5'UTR of the viral genome.</text>
</comment>
<comment type="function">
    <text evidence="62">Acts as a primer for viral RNA replication and remains covalently bound to viral genomic RNA. VPg is uridylylated prior to priming replication into VPg-pUpU. The oriI viral genomic sequence may act as a template for this. The VPg-pUpU is then used as primer on the genomic RNA poly(A) by the RNA-dependent RNA polymerase to replicate the viral genome. During genome replication, the VPg-RNA linkage is removed by the host TDP2, thereby accelerating replication. During the late stage of the replication cycle, host TDP2 is excluded from sites of viral RNA synthesis and encapsidation, allowing for the generation of progeny virions.</text>
</comment>
<reference evidence="68" key="1">
    <citation type="journal article" date="2017" name="BMC Microbiol.">
        <title>Identification of a novel bovine enterovirus possessing highly divergent amino acid sequences in capsid protein.</title>
        <authorList>
            <person name="Tsuchiaka S."/>
            <person name="Rahpaya S.S."/>
            <person name="Otomaru K."/>
            <person name="Aoki H."/>
            <person name="Kishimoto M."/>
            <person name="Naoi Y."/>
            <person name="Omatsu T."/>
            <person name="Sano K."/>
            <person name="Okazaki-Terashima S."/>
            <person name="Katayama Y."/>
            <person name="Oba M."/>
            <person name="Nagai M."/>
            <person name="Mizutani T."/>
        </authorList>
    </citation>
    <scope>NUCLEOTIDE SEQUENCE</scope>
    <source>
        <strain evidence="68">BEV IS2/Bos taurus/JPN/1990</strain>
    </source>
</reference>
<evidence type="ECO:0000256" key="59">
    <source>
        <dbReference type="ARBA" id="ARBA00046425"/>
    </source>
</evidence>
<dbReference type="InterPro" id="IPR001676">
    <property type="entry name" value="Picornavirus_capsid"/>
</dbReference>
<evidence type="ECO:0000256" key="11">
    <source>
        <dbReference type="ARBA" id="ARBA00022484"/>
    </source>
</evidence>
<evidence type="ECO:0000256" key="64">
    <source>
        <dbReference type="SAM" id="MobiDB-lite"/>
    </source>
</evidence>
<comment type="subunit">
    <text evidence="6">Interacts with RNA-directed RNA polymerase.</text>
</comment>
<sequence>MGAQVSKNTAGSHTTGTYATGGSNIHYTNINYYENAASNSLNKQDFTQDPDKFTRPVVDVMKEAAVPLKSPSAEACGYSDRVAQLTLGNSTITTQEAANIVVGYGRWPSSLKDTDATAVDKPTQPGVSAERFYTLPSVQWTNNFPGHYWKLPDALSELGLFGQNLQFHYLYRGGWAVHVQCNATKFHQGTLLVVAVPEHKIQSAETPTFGRTNPGEAGAPYQFPFTFEDGTALGNALIYPHQWINLRTNNSATLVLPYVNAIPMDSGIRHNNWTLSVIPLVQLEYAAGATTYVPITVTIAPMCTEYNGLRAAVTQGIPTMYTPGSGQFLTTDDFQTPCMLPKFQPTPVIDIPGEVRNFLEVIQVESLVEINNVDNVEGVARYRIPLNVQDAMDGQIMALRVDPGIDGPMQSTLLGVFTRYYAQWSGSLDFTFMFCGTFMTTGKVIIAYTPPGGDQPTSRQQAMLGTHVVWDFGLQSSITLVVPWISSGHFRGTTLENTIYKYRYYEAGYITMWYQTNMVVPPNFPTTASVLMFVAAQPNFSLRILKDRPDISQEGALQGETGQAIKNAIKSTVENTVESTHSISTEATPALQAAETGATSNASDESMIETRNVVNTHGVAETSLEAFYGRAGLVAMFSTDGGIYRWYINFGEYVQLRAKLELLTYARFDIEFTIVAQVVNAQAKVLDFNVDYQVMYVPPGASVPENQDSYQWQSSCNPSVISNTGMPPARVSVPFMSSANAYSFSYDGYTQFGDTSGSSYGIVPSNYLGQLVVRTCEDLDGTRLRVRIYAKPKHIRGWIPRSPRMRPYKSRYTGVYTDATKFCADRARITTAGAFGQQSGAAYVGNYKIMNRHLAEQADWDNLVWDSYERDLLVTRVDAHGCDQIARCDCRAGVYYCKSRMKHYPVVVTPPSLVHIDKNDYYPERYQSHVALGIGFAEPGDCGGLLRCEHGVMGILTAGGNNLVAFADIRDLLWIEDDVMEQGLTDYVQSLGNAFGAGFTDEISNYVGQVRDMMVGSDTVVEKIVRNIIKLLSALVIVVRNRSDIITVTATLSLLGCSGSPWRWLKSKICSILGINMAQKQADSWVKKFTEAVNAFKGLDWIAAKFSKFLDWIKSKIIPELRERTEFVKNLRQLPLLEAQINTLEHSNPNQETQEQLFSNVQYLAHHCRKNAPLYAAEARRVYALEKRVLGAMQFKTKNRIEPVCCLIHGTPGTGKSLATTIIGRKIAEYENSGVYSLPPDPDHFDGYQEQAVVIMDDLHQNPDGKDMSLFCQMVSTTPFVVPMAALEDKGRLFTSKYVLASTNANHIHPVTVADGKALQRRFHFDTDIELMDGYVKNGKLDIQKATETCDDCSPINFQKCMPLICGKALQLRSKKGDGMRYSIDTMITEMRRESARRYNIGNVIEALFQGPPEFKPLRIDVSEETPAPPAIADLLASVDSEDVREYCRQKGWIVQEKITKESLERNVNRALIVLQSATLIATICGVIYVVYKLFAGLQGPYSGIHTNYQKVKPVVRQVTTQGPLLDFAMSLLKKNIRTVVTKTGEFTGLGVYDTFMVLPRHAMAHGEVEVDGKRVEIEDAYDLNDTTQTSLELTVLKLKQNEKFRDIRSLIPDQISETTEALVIVNTSAYPNLFMPVGAVKDYGYLNLAGRPTHRTLMYNFPTRAGQCGGVAVSMGKVIGIHIGGNGAQGFAAALLRRYFTQPQGEIEFMEKSKDAGYPIINAPTKTKLHPSVFFDVFPGEKEPAVLHKRDKRLEVDFEEALFSKYIGNIHKPVTEEMEIAIDHYANQLKQLNIDPTPISMEDAIYGTEGLEALDLGTSAGYPYVALGIKKRDILNKETRDVTKMQQCIDKYGLNLPMVTYVKDELRSKEKVKKGKSRLIEASSLNDSVAMRCAFGNLYKAFHTNPGTLTGCAVGCNPETFWSKIPVMMDGELFGFDYTAYDASLSPVWFQCLYLLLEKIGFGHCKHFIDQLCCSNHLFMDKRYVVVGGMPSGCSGTSIFNSMINNIIIRTLVLTVYKNIDLDDLKIIAYGDDVIASYPFELDAKLLADAGKSFGLIMTPPDKSAEFVKLTWDNVTFLKRSFVKDERFPFLIHPVMKMSDIHESIRWTKDAKSTQDHVRSLCLLAWHCGQEQYEEFLEKIRSVPVGRALSLPSFKALQRSWYDSF</sequence>
<evidence type="ECO:0000256" key="25">
    <source>
        <dbReference type="ARBA" id="ARBA00022707"/>
    </source>
</evidence>
<keyword evidence="23 63" id="KW-0548">Nucleotidyltransferase</keyword>
<dbReference type="FunFam" id="2.40.10.10:FF:000018">
    <property type="entry name" value="Genome polyprotein"/>
    <property type="match status" value="1"/>
</dbReference>
<keyword evidence="55 63" id="KW-1160">Virus entry into host cell</keyword>
<dbReference type="FunFam" id="2.40.10.10:FF:000020">
    <property type="entry name" value="Genome polyprotein"/>
    <property type="match status" value="1"/>
</dbReference>
<dbReference type="InterPro" id="IPR043502">
    <property type="entry name" value="DNA/RNA_pol_sf"/>
</dbReference>
<comment type="function">
    <text evidence="63">Protein 2C: Induces and associates with structural rearrangements of intracellular membranes. Displays RNA-binding, nucleotide binding and NTPase activities. May play a role in virion morphogenesis and viral RNA encapsidation by interacting with the capsid protein VP3.</text>
</comment>
<evidence type="ECO:0000256" key="46">
    <source>
        <dbReference type="ARBA" id="ARBA00023050"/>
    </source>
</evidence>
<comment type="subunit">
    <text evidence="7">Interacts with capsid protein VP1 and capsid protein VP3 to form heterotrimeric protomers.</text>
</comment>
<dbReference type="InterPro" id="IPR001205">
    <property type="entry name" value="RNA-dir_pol_C"/>
</dbReference>
<evidence type="ECO:0000256" key="42">
    <source>
        <dbReference type="ARBA" id="ARBA00022890"/>
    </source>
</evidence>
<keyword evidence="16 63" id="KW-0167">Capsid protein</keyword>
<evidence type="ECO:0000256" key="43">
    <source>
        <dbReference type="ARBA" id="ARBA00022953"/>
    </source>
</evidence>
<comment type="function">
    <text evidence="63">Protein 2B: Plays an essential role in the virus replication cycle by acting as a viroporin. Creates a pore in the host reticulum endoplasmic and as a consequence releases Ca2+ in the cytoplasm of infected cell. In turn, high levels of cytoplasmic calcium may trigger membrane trafficking and transport of viral ER-associated proteins to viroplasms, sites of viral genome replication.</text>
</comment>
<name>A0A1Q2U238_9ENTO</name>
<dbReference type="PROSITE" id="PS51874">
    <property type="entry name" value="PCV_3C_PRO"/>
    <property type="match status" value="1"/>
</dbReference>
<evidence type="ECO:0000256" key="12">
    <source>
        <dbReference type="ARBA" id="ARBA00022488"/>
    </source>
</evidence>
<dbReference type="Gene3D" id="2.40.10.10">
    <property type="entry name" value="Trypsin-like serine proteases"/>
    <property type="match status" value="4"/>
</dbReference>
<keyword evidence="41 63" id="KW-0694">RNA-binding</keyword>
<dbReference type="Gene3D" id="4.10.880.10">
    <property type="entry name" value="Poliovirus 3D polymerase Domain 1 (Nucleotidyltransferase)"/>
    <property type="match status" value="2"/>
</dbReference>
<comment type="function">
    <text evidence="58">Localizes the viral replication complex to the surface of membranous vesicles. It inhibits host cell endoplasmic reticulum-to-Golgi apparatus transport and causes the disassembly of the Golgi complex, possibly through GBF1 interaction. This would result in depletion of MHC, trail receptors and IFN receptors at the host cell surface. Plays an essential role in viral RNA replication by recruiting ACBD3 and PI4KB at the viral replication sites, thereby allowing the formation of the rearranged membranous structures where viral replication takes place.</text>
</comment>
<dbReference type="SUPFAM" id="SSF50494">
    <property type="entry name" value="Trypsin-like serine proteases"/>
    <property type="match status" value="2"/>
</dbReference>
<dbReference type="GO" id="GO:0034220">
    <property type="term" value="P:monoatomic ion transmembrane transport"/>
    <property type="evidence" value="ECO:0007669"/>
    <property type="project" value="UniProtKB-KW"/>
</dbReference>
<dbReference type="GO" id="GO:0004197">
    <property type="term" value="F:cysteine-type endopeptidase activity"/>
    <property type="evidence" value="ECO:0007669"/>
    <property type="project" value="UniProtKB-EC"/>
</dbReference>
<evidence type="ECO:0000256" key="23">
    <source>
        <dbReference type="ARBA" id="ARBA00022695"/>
    </source>
</evidence>
<evidence type="ECO:0000256" key="45">
    <source>
        <dbReference type="ARBA" id="ARBA00023039"/>
    </source>
</evidence>
<dbReference type="GO" id="GO:0052170">
    <property type="term" value="P:symbiont-mediated suppression of host innate immune response"/>
    <property type="evidence" value="ECO:0007669"/>
    <property type="project" value="UniProtKB-KW"/>
</dbReference>
<dbReference type="GO" id="GO:0015267">
    <property type="term" value="F:channel activity"/>
    <property type="evidence" value="ECO:0007669"/>
    <property type="project" value="UniProtKB-KW"/>
</dbReference>
<evidence type="ECO:0000256" key="53">
    <source>
        <dbReference type="ARBA" id="ARBA00023280"/>
    </source>
</evidence>
<dbReference type="InterPro" id="IPR036203">
    <property type="entry name" value="P3A_soluble_dom"/>
</dbReference>
<keyword evidence="49 63" id="KW-1099">Inhibition of host mRNA nuclear export by virus</keyword>
<dbReference type="GO" id="GO:0039694">
    <property type="term" value="P:viral RNA genome replication"/>
    <property type="evidence" value="ECO:0007669"/>
    <property type="project" value="InterPro"/>
</dbReference>
<dbReference type="PROSITE" id="PS51218">
    <property type="entry name" value="SF3_HELICASE_2"/>
    <property type="match status" value="1"/>
</dbReference>
<comment type="subunit">
    <text evidence="63">Capsid protein VP1: Interacts with capsid protein VP0, and capsid protein VP3 to form heterotrimeric protomers. Five protomers subsequently associate to form pentamers which serve as building blocks for the capsid. Interacts with capsid protein VP2, capsid protein VP3 and capsid protein VP4 following cleavage of capsid protein VP0.</text>
</comment>
<keyword evidence="35" id="KW-0068">Autocatalytic cleavage</keyword>
<evidence type="ECO:0000256" key="39">
    <source>
        <dbReference type="ARBA" id="ARBA00022844"/>
    </source>
</evidence>
<evidence type="ECO:0000256" key="18">
    <source>
        <dbReference type="ARBA" id="ARBA00022581"/>
    </source>
</evidence>
<dbReference type="GO" id="GO:0042025">
    <property type="term" value="C:host cell nucleus"/>
    <property type="evidence" value="ECO:0007669"/>
    <property type="project" value="UniProtKB-SubCell"/>
</dbReference>
<evidence type="ECO:0000259" key="67">
    <source>
        <dbReference type="PROSITE" id="PS51874"/>
    </source>
</evidence>
<evidence type="ECO:0000256" key="37">
    <source>
        <dbReference type="ARBA" id="ARBA00022840"/>
    </source>
</evidence>
<evidence type="ECO:0000256" key="35">
    <source>
        <dbReference type="ARBA" id="ARBA00022813"/>
    </source>
</evidence>
<keyword evidence="22 63" id="KW-0808">Transferase</keyword>
<evidence type="ECO:0000256" key="55">
    <source>
        <dbReference type="ARBA" id="ARBA00023296"/>
    </source>
</evidence>
<dbReference type="InterPro" id="IPR000081">
    <property type="entry name" value="Peptidase_C3"/>
</dbReference>
<evidence type="ECO:0000256" key="32">
    <source>
        <dbReference type="ARBA" id="ARBA00022806"/>
    </source>
</evidence>
<evidence type="ECO:0000256" key="14">
    <source>
        <dbReference type="ARBA" id="ARBA00022553"/>
    </source>
</evidence>
<keyword evidence="33" id="KW-0788">Thiol protease</keyword>
<evidence type="ECO:0000256" key="52">
    <source>
        <dbReference type="ARBA" id="ARBA00023255"/>
    </source>
</evidence>
<evidence type="ECO:0000256" key="21">
    <source>
        <dbReference type="ARBA" id="ARBA00022670"/>
    </source>
</evidence>
<evidence type="ECO:0000256" key="10">
    <source>
        <dbReference type="ARBA" id="ARBA00022482"/>
    </source>
</evidence>
<dbReference type="GO" id="GO:0017111">
    <property type="term" value="F:ribonucleoside triphosphate phosphatase activity"/>
    <property type="evidence" value="ECO:0007669"/>
    <property type="project" value="UniProtKB-EC"/>
</dbReference>
<evidence type="ECO:0000256" key="50">
    <source>
        <dbReference type="ARBA" id="ARBA00023200"/>
    </source>
</evidence>
<keyword evidence="19 63" id="KW-1162">Viral penetration into host cytoplasm</keyword>
<keyword evidence="21 63" id="KW-0645">Protease</keyword>
<evidence type="ECO:0000313" key="68">
    <source>
        <dbReference type="EMBL" id="BAW98047.1"/>
    </source>
</evidence>
<comment type="catalytic activity">
    <reaction evidence="63">
        <text>Selective cleavage of Gln-|-Gly bond in the poliovirus polyprotein. In other picornavirus reactions Glu may be substituted for Gln, and Ser or Thr for Gly.</text>
        <dbReference type="EC" id="3.4.22.28"/>
    </reaction>
</comment>
<dbReference type="Gene3D" id="1.20.960.20">
    <property type="match status" value="1"/>
</dbReference>
<keyword evidence="51 63" id="KW-1262">Eukaryotic host gene expression shutoff by virus</keyword>
<dbReference type="InterPro" id="IPR029053">
    <property type="entry name" value="Viral_coat"/>
</dbReference>
<keyword evidence="27 63" id="KW-0677">Repeat</keyword>
<dbReference type="InterPro" id="IPR007094">
    <property type="entry name" value="RNA-dir_pol_PSvirus"/>
</dbReference>
<keyword evidence="44 63" id="KW-1190">Host gene expression shutoff by virus</keyword>
<dbReference type="Pfam" id="PF01552">
    <property type="entry name" value="Pico_P2B"/>
    <property type="match status" value="1"/>
</dbReference>
<evidence type="ECO:0000256" key="22">
    <source>
        <dbReference type="ARBA" id="ARBA00022679"/>
    </source>
</evidence>
<comment type="function">
    <text evidence="63">Viral protein genome-linked: acts as a primer for viral RNA replication and remains covalently bound to viral genomic RNA. VPg is uridylylated prior to priming replication into VPg-pUpU. The oriI viral genomic sequence may act as a template for this. The VPg-pUpU is then used as primer on the genomic RNA poly(A) by the RNA-dependent RNA polymerase to replicate the viral genome.</text>
</comment>
<dbReference type="CDD" id="cd00205">
    <property type="entry name" value="rhv_like"/>
    <property type="match status" value="3"/>
</dbReference>
<keyword evidence="18 63" id="KW-0945">Host-virus interaction</keyword>
<evidence type="ECO:0000256" key="41">
    <source>
        <dbReference type="ARBA" id="ARBA00022884"/>
    </source>
</evidence>
<keyword evidence="17" id="KW-1048">Host nucleus</keyword>
<keyword evidence="39 63" id="KW-0946">Virion</keyword>
<dbReference type="GO" id="GO:0019062">
    <property type="term" value="P:virion attachment to host cell"/>
    <property type="evidence" value="ECO:0007669"/>
    <property type="project" value="UniProtKB-KW"/>
</dbReference>
<evidence type="ECO:0000256" key="58">
    <source>
        <dbReference type="ARBA" id="ARBA00045482"/>
    </source>
</evidence>
<keyword evidence="12 63" id="KW-1036">Host cytoplasmic vesicle</keyword>
<protein>
    <recommendedName>
        <fullName evidence="63">Genome polyprotein</fullName>
    </recommendedName>
    <component>
        <recommendedName>
            <fullName evidence="63">P3</fullName>
        </recommendedName>
    </component>
    <component>
        <recommendedName>
            <fullName evidence="63">Protein 3AB</fullName>
        </recommendedName>
    </component>
    <component>
        <recommendedName>
            <fullName evidence="63">P2</fullName>
        </recommendedName>
    </component>
    <component>
        <recommendedName>
            <fullName evidence="63">P1</fullName>
        </recommendedName>
    </component>
    <component>
        <recommendedName>
            <fullName evidence="63">Capsid protein VP0</fullName>
        </recommendedName>
        <alternativeName>
            <fullName evidence="63">VP4-VP2</fullName>
        </alternativeName>
    </component>
    <component>
        <recommendedName>
            <fullName evidence="63">Capsid protein VP4</fullName>
        </recommendedName>
        <alternativeName>
            <fullName evidence="63">P1A</fullName>
        </alternativeName>
        <alternativeName>
            <fullName evidence="63">Virion protein 4</fullName>
        </alternativeName>
    </component>
    <component>
        <recommendedName>
            <fullName evidence="63">Capsid protein VP2</fullName>
        </recommendedName>
        <alternativeName>
            <fullName evidence="63">P1B</fullName>
        </alternativeName>
        <alternativeName>
            <fullName evidence="63">Virion protein 2</fullName>
        </alternativeName>
    </component>
    <component>
        <recommendedName>
            <fullName evidence="63">Capsid protein VP3</fullName>
        </recommendedName>
        <alternativeName>
            <fullName evidence="63">P1C</fullName>
        </alternativeName>
        <alternativeName>
            <fullName evidence="63">Virion protein 3</fullName>
        </alternativeName>
    </component>
    <component>
        <recommendedName>
            <fullName evidence="63">Capsid protein VP1</fullName>
        </recommendedName>
        <alternativeName>
            <fullName evidence="63">P1D</fullName>
        </alternativeName>
        <alternativeName>
            <fullName evidence="63">Virion protein 1</fullName>
        </alternativeName>
    </component>
    <component>
        <recommendedName>
            <fullName evidence="63">Protease 2A</fullName>
            <shortName evidence="63">P2A</shortName>
            <ecNumber evidence="63">3.4.22.29</ecNumber>
        </recommendedName>
        <alternativeName>
            <fullName evidence="63">Picornain 2A</fullName>
        </alternativeName>
        <alternativeName>
            <fullName evidence="63">Protein 2A</fullName>
        </alternativeName>
    </component>
    <component>
        <recommendedName>
            <fullName evidence="63">Protein 2B</fullName>
            <shortName evidence="63">P2B</shortName>
        </recommendedName>
    </component>
    <component>
        <recommendedName>
            <fullName evidence="63">Protein 2C</fullName>
            <shortName evidence="63">P2C</shortName>
            <ecNumber evidence="63">3.6.1.15</ecNumber>
        </recommendedName>
    </component>
    <component>
        <recommendedName>
            <fullName evidence="63">Protein 3A</fullName>
            <shortName evidence="63">P3A</shortName>
        </recommendedName>
    </component>
    <component>
        <recommendedName>
            <fullName evidence="63">Viral protein genome-linked</fullName>
            <shortName evidence="63">VPg</shortName>
        </recommendedName>
        <alternativeName>
            <fullName evidence="63">Protein 3B</fullName>
            <shortName evidence="63">P3B</shortName>
        </alternativeName>
    </component>
    <component>
        <recommendedName>
            <fullName evidence="63">Protein 3CD</fullName>
            <ecNumber evidence="63">3.4.22.28</ecNumber>
        </recommendedName>
    </component>
    <component>
        <recommendedName>
            <fullName evidence="63">Protease 3C</fullName>
            <shortName evidence="63">P3C</shortName>
        </recommendedName>
    </component>
    <component>
        <recommendedName>
            <fullName evidence="63">RNA-directed RNA polymerase</fullName>
            <shortName evidence="63">RdRp</shortName>
            <ecNumber evidence="63">2.7.7.48</ecNumber>
        </recommendedName>
        <alternativeName>
            <fullName evidence="63">3D polymerase</fullName>
            <shortName evidence="63">3Dpol</shortName>
        </alternativeName>
        <alternativeName>
            <fullName evidence="63">Protein 3D</fullName>
            <shortName evidence="63">3D</shortName>
        </alternativeName>
    </component>
</protein>
<feature type="domain" description="RdRp catalytic" evidence="65">
    <location>
        <begin position="1932"/>
        <end position="2047"/>
    </location>
</feature>
<dbReference type="Pfam" id="PF22663">
    <property type="entry name" value="Rhv_5"/>
    <property type="match status" value="1"/>
</dbReference>
<dbReference type="GO" id="GO:0008270">
    <property type="term" value="F:zinc ion binding"/>
    <property type="evidence" value="ECO:0007669"/>
    <property type="project" value="UniProtKB-KW"/>
</dbReference>
<dbReference type="EMBL" id="LC150010">
    <property type="protein sequence ID" value="BAW98047.1"/>
    <property type="molecule type" value="Genomic_RNA"/>
</dbReference>
<evidence type="ECO:0000256" key="28">
    <source>
        <dbReference type="ARBA" id="ARBA00022741"/>
    </source>
</evidence>
<dbReference type="FunFam" id="2.60.120.20:FF:000002">
    <property type="entry name" value="Genome polyprotein"/>
    <property type="match status" value="1"/>
</dbReference>
<dbReference type="EC" id="2.7.7.48" evidence="63"/>
<dbReference type="SUPFAM" id="SSF52540">
    <property type="entry name" value="P-loop containing nucleoside triphosphate hydrolases"/>
    <property type="match status" value="1"/>
</dbReference>
<comment type="function">
    <text evidence="63">Capsid protein VP3: Forms an icosahedral capsid of pseudo T=3 symmetry with capsid proteins VP2 and VP3. The capsid is 300 Angstroms in diameter, composed of 60 copies of each capsid protein and enclosing the viral positive strand RNA genome.</text>
</comment>
<keyword evidence="50 63" id="KW-1035">Host cytoplasm</keyword>
<organism evidence="68">
    <name type="scientific">Enterovirus F</name>
    <dbReference type="NCBI Taxonomy" id="1330520"/>
    <lineage>
        <taxon>Viruses</taxon>
        <taxon>Riboviria</taxon>
        <taxon>Orthornavirae</taxon>
        <taxon>Pisuviricota</taxon>
        <taxon>Pisoniviricetes</taxon>
        <taxon>Picornavirales</taxon>
        <taxon>Picornaviridae</taxon>
        <taxon>Ensavirinae</taxon>
        <taxon>Enterovirus</taxon>
        <taxon>Enterovirus fitauri</taxon>
    </lineage>
</organism>
<keyword evidence="30 63" id="KW-0378">Hydrolase</keyword>
<keyword evidence="32 63" id="KW-0347">Helicase</keyword>
<keyword evidence="52 63" id="KW-1172">Pore-mediated penetration of viral genome into host cell</keyword>
<dbReference type="InterPro" id="IPR014759">
    <property type="entry name" value="Helicase_SF3_ssRNA_vir"/>
</dbReference>
<evidence type="ECO:0000256" key="48">
    <source>
        <dbReference type="ARBA" id="ARBA00023136"/>
    </source>
</evidence>
<evidence type="ECO:0000256" key="7">
    <source>
        <dbReference type="ARBA" id="ARBA00011474"/>
    </source>
</evidence>
<dbReference type="InterPro" id="IPR000199">
    <property type="entry name" value="Peptidase_C3A/C3B_picornavir"/>
</dbReference>
<dbReference type="InterPro" id="IPR043504">
    <property type="entry name" value="Peptidase_S1_PA_chymotrypsin"/>
</dbReference>
<keyword evidence="25 63" id="KW-0519">Myristate</keyword>
<keyword evidence="47 63" id="KW-0406">Ion transport</keyword>
<evidence type="ECO:0000256" key="2">
    <source>
        <dbReference type="ARBA" id="ARBA00004147"/>
    </source>
</evidence>
<keyword evidence="38" id="KW-0460">Magnesium</keyword>
<keyword evidence="29" id="KW-0863">Zinc-finger</keyword>
<comment type="function">
    <text evidence="63">Protein 3AB: Localizes the viral replication complex to the surface of membranous vesicles. Together with protein 3CD binds the Cis-Active RNA Element (CRE) which is involved in RNA synthesis initiation. Acts as a cofactor to stimulate the activity of 3D polymerase, maybe through a nucleid acid chaperone activity.</text>
</comment>
<dbReference type="GO" id="GO:0003723">
    <property type="term" value="F:RNA binding"/>
    <property type="evidence" value="ECO:0007669"/>
    <property type="project" value="UniProtKB-KW"/>
</dbReference>
<dbReference type="Pfam" id="PF02226">
    <property type="entry name" value="Pico_P1A"/>
    <property type="match status" value="1"/>
</dbReference>
<dbReference type="Pfam" id="PF00910">
    <property type="entry name" value="RNA_helicase"/>
    <property type="match status" value="1"/>
</dbReference>
<evidence type="ECO:0000256" key="26">
    <source>
        <dbReference type="ARBA" id="ARBA00022723"/>
    </source>
</evidence>
<dbReference type="GO" id="GO:0006351">
    <property type="term" value="P:DNA-templated transcription"/>
    <property type="evidence" value="ECO:0007669"/>
    <property type="project" value="InterPro"/>
</dbReference>
<dbReference type="FunFam" id="1.20.960.20:FF:000001">
    <property type="entry name" value="Genome polyprotein"/>
    <property type="match status" value="1"/>
</dbReference>
<keyword evidence="26" id="KW-0479">Metal-binding</keyword>
<comment type="catalytic activity">
    <reaction evidence="57 63">
        <text>Selective cleavage of Tyr-|-Gly bond in the picornavirus polyprotein.</text>
        <dbReference type="EC" id="3.4.22.29"/>
    </reaction>
</comment>
<accession>A0A1Q2U238</accession>
<keyword evidence="10 63" id="KW-1113">Inhibition of host RLR pathway by virus</keyword>
<evidence type="ECO:0000256" key="5">
    <source>
        <dbReference type="ARBA" id="ARBA00008303"/>
    </source>
</evidence>
<dbReference type="EC" id="3.6.1.15" evidence="63"/>
<evidence type="ECO:0000256" key="62">
    <source>
        <dbReference type="ARBA" id="ARBA00054285"/>
    </source>
</evidence>
<dbReference type="EC" id="3.4.22.29" evidence="63"/>
<dbReference type="InterPro" id="IPR003593">
    <property type="entry name" value="AAA+_ATPase"/>
</dbReference>
<evidence type="ECO:0000256" key="61">
    <source>
        <dbReference type="ARBA" id="ARBA00047631"/>
    </source>
</evidence>
<keyword evidence="54 63" id="KW-0449">Lipoprotein</keyword>
<dbReference type="Pfam" id="PF00680">
    <property type="entry name" value="RdRP_1"/>
    <property type="match status" value="1"/>
</dbReference>
<dbReference type="InterPro" id="IPR059138">
    <property type="entry name" value="Pico_VP1"/>
</dbReference>
<keyword evidence="43 63" id="KW-0693">Viral RNA replication</keyword>
<dbReference type="SUPFAM" id="SSF88633">
    <property type="entry name" value="Positive stranded ssRNA viruses"/>
    <property type="match status" value="2"/>
</dbReference>
<keyword evidence="53 63" id="KW-0899">Viral immunoevasion</keyword>
<dbReference type="InterPro" id="IPR003138">
    <property type="entry name" value="Pico_P1A"/>
</dbReference>
<evidence type="ECO:0000256" key="24">
    <source>
        <dbReference type="ARBA" id="ARBA00022706"/>
    </source>
</evidence>
<comment type="function">
    <text evidence="63">RNA-directed RNA polymerase: Replicates the viral genomic RNA on the surface of intracellular membranes. May form linear arrays of subunits that propagate along a strong head-to-tail interaction called interface-I. Covalently attaches UMP to a tyrosine of VPg, which is used to prime RNA synthesis. The positive stranded RNA genome is first replicated at virus induced membranous vesicles, creating a dsRNA genomic replication form. This dsRNA is then used as template to synthesize positive stranded RNA genomes. ss(+)RNA genomes are either translated, replicated or encapsidated.</text>
</comment>
<comment type="similarity">
    <text evidence="5 63">Belongs to the picornaviruses polyprotein family.</text>
</comment>
<comment type="catalytic activity">
    <reaction evidence="61 63">
        <text>a ribonucleoside 5'-triphosphate + H2O = a ribonucleoside 5'-diphosphate + phosphate + H(+)</text>
        <dbReference type="Rhea" id="RHEA:23680"/>
        <dbReference type="ChEBI" id="CHEBI:15377"/>
        <dbReference type="ChEBI" id="CHEBI:15378"/>
        <dbReference type="ChEBI" id="CHEBI:43474"/>
        <dbReference type="ChEBI" id="CHEBI:57930"/>
        <dbReference type="ChEBI" id="CHEBI:61557"/>
        <dbReference type="EC" id="3.6.1.15"/>
    </reaction>
</comment>
<keyword evidence="31 63" id="KW-1161">Viral attachment to host cell</keyword>
<proteinExistence type="inferred from homology"/>
<evidence type="ECO:0000256" key="8">
    <source>
        <dbReference type="ARBA" id="ARBA00011647"/>
    </source>
</evidence>
<comment type="function">
    <text evidence="63">Capsid protein VP2: Forms an icosahedral capsid of pseudo T=3 symmetry with capsid proteins VP2 and VP3. The capsid is 300 Angstroms in diameter, composed of 60 copies of each capsid protein and enclosing the viral positive strand RNA genome.</text>
</comment>
<keyword evidence="15 63" id="KW-1192">Host mRNA suppression by virus</keyword>
<comment type="function">
    <text evidence="63">Capsid protein VP4: Lies on the inner surface of the capsid shell. After binding to the host receptor, the capsid undergoes conformational changes. Capsid protein VP4 is released, Capsid protein VP1 N-terminus is externalized, and together, they shape a pore in the host membrane through which the viral genome is translocated into the host cell cytoplasm.</text>
</comment>
<comment type="function">
    <text evidence="63">Protease 3C: Major viral protease that mediates proteolytic processing of the polyprotein. Cleaves host EIF5B, contributing to host translation shutoff. Cleaves also host PABPC1, contributing to host translation shutoff.</text>
</comment>
<dbReference type="InterPro" id="IPR009003">
    <property type="entry name" value="Peptidase_S1_PA"/>
</dbReference>
<keyword evidence="48 63" id="KW-0472">Membrane</keyword>
<evidence type="ECO:0000256" key="33">
    <source>
        <dbReference type="ARBA" id="ARBA00022807"/>
    </source>
</evidence>
<evidence type="ECO:0000256" key="49">
    <source>
        <dbReference type="ARBA" id="ARBA00023197"/>
    </source>
</evidence>
<dbReference type="GO" id="GO:0005198">
    <property type="term" value="F:structural molecule activity"/>
    <property type="evidence" value="ECO:0007669"/>
    <property type="project" value="InterPro"/>
</dbReference>
<evidence type="ECO:0000256" key="3">
    <source>
        <dbReference type="ARBA" id="ARBA00004295"/>
    </source>
</evidence>
<dbReference type="InterPro" id="IPR027417">
    <property type="entry name" value="P-loop_NTPase"/>
</dbReference>
<evidence type="ECO:0000256" key="57">
    <source>
        <dbReference type="ARBA" id="ARBA00024513"/>
    </source>
</evidence>
<dbReference type="Pfam" id="PF08727">
    <property type="entry name" value="P3A"/>
    <property type="match status" value="1"/>
</dbReference>
<dbReference type="GO" id="GO:0044162">
    <property type="term" value="C:host cell cytoplasmic vesicle membrane"/>
    <property type="evidence" value="ECO:0007669"/>
    <property type="project" value="UniProtKB-SubCell"/>
</dbReference>
<dbReference type="GO" id="GO:0003968">
    <property type="term" value="F:RNA-directed RNA polymerase activity"/>
    <property type="evidence" value="ECO:0007669"/>
    <property type="project" value="UniProtKB-KW"/>
</dbReference>
<evidence type="ECO:0000256" key="1">
    <source>
        <dbReference type="ARBA" id="ARBA00001946"/>
    </source>
</evidence>
<dbReference type="PROSITE" id="PS50507">
    <property type="entry name" value="RDRP_SSRNA_POS"/>
    <property type="match status" value="1"/>
</dbReference>
<dbReference type="GO" id="GO:0044694">
    <property type="term" value="P:symbiont genome entry into host cell via pore formation in plasma membrane"/>
    <property type="evidence" value="ECO:0007669"/>
    <property type="project" value="UniProtKB-KW"/>
</dbReference>
<keyword evidence="37 63" id="KW-0067">ATP-binding</keyword>
<evidence type="ECO:0000256" key="40">
    <source>
        <dbReference type="ARBA" id="ARBA00022870"/>
    </source>
</evidence>
<evidence type="ECO:0000256" key="30">
    <source>
        <dbReference type="ARBA" id="ARBA00022801"/>
    </source>
</evidence>
<evidence type="ECO:0000256" key="6">
    <source>
        <dbReference type="ARBA" id="ARBA00011124"/>
    </source>
</evidence>
<comment type="cofactor">
    <cofactor evidence="1">
        <name>Mg(2+)</name>
        <dbReference type="ChEBI" id="CHEBI:18420"/>
    </cofactor>
</comment>
<dbReference type="GO" id="GO:0005524">
    <property type="term" value="F:ATP binding"/>
    <property type="evidence" value="ECO:0007669"/>
    <property type="project" value="UniProtKB-KW"/>
</dbReference>
<evidence type="ECO:0000259" key="66">
    <source>
        <dbReference type="PROSITE" id="PS51218"/>
    </source>
</evidence>
<comment type="catalytic activity">
    <reaction evidence="63">
        <text>RNA(n) + a ribonucleoside 5'-triphosphate = RNA(n+1) + diphosphate</text>
        <dbReference type="Rhea" id="RHEA:21248"/>
        <dbReference type="Rhea" id="RHEA-COMP:14527"/>
        <dbReference type="Rhea" id="RHEA-COMP:17342"/>
        <dbReference type="ChEBI" id="CHEBI:33019"/>
        <dbReference type="ChEBI" id="CHEBI:61557"/>
        <dbReference type="ChEBI" id="CHEBI:140395"/>
        <dbReference type="EC" id="2.7.7.48"/>
    </reaction>
</comment>
<dbReference type="Gene3D" id="2.60.120.20">
    <property type="match status" value="3"/>
</dbReference>
<comment type="subunit">
    <text evidence="60">Homohexamer; forms a hexameric ring structure with 6-fold symmetry characteristic of AAA+ ATPases. Interacts (via N-terminus) with host RTN3 (via reticulon domain); this interaction is important for viral replication. Interacts with capsid protein VP3; this interaction may be important for virion morphogenesis.</text>
</comment>
<keyword evidence="56 63" id="KW-0407">Ion channel</keyword>
<keyword evidence="28 63" id="KW-0547">Nucleotide-binding</keyword>
<evidence type="ECO:0000256" key="54">
    <source>
        <dbReference type="ARBA" id="ARBA00023288"/>
    </source>
</evidence>
<keyword evidence="11 63" id="KW-0696">RNA-directed RNA polymerase</keyword>
<dbReference type="Pfam" id="PF00073">
    <property type="entry name" value="Rhv"/>
    <property type="match status" value="2"/>
</dbReference>
<dbReference type="Pfam" id="PF00947">
    <property type="entry name" value="Pico_P2A"/>
    <property type="match status" value="1"/>
</dbReference>
<evidence type="ECO:0000256" key="9">
    <source>
        <dbReference type="ARBA" id="ARBA00022448"/>
    </source>
</evidence>
<dbReference type="InterPro" id="IPR002527">
    <property type="entry name" value="Pico_P2B"/>
</dbReference>
<keyword evidence="42 63" id="KW-1164">Virus endocytosis by host</keyword>
<dbReference type="GO" id="GO:0039618">
    <property type="term" value="C:T=pseudo3 icosahedral viral capsid"/>
    <property type="evidence" value="ECO:0007669"/>
    <property type="project" value="UniProtKB-KW"/>
</dbReference>
<dbReference type="GO" id="GO:0075509">
    <property type="term" value="P:endocytosis involved in viral entry into host cell"/>
    <property type="evidence" value="ECO:0007669"/>
    <property type="project" value="UniProtKB-KW"/>
</dbReference>
<evidence type="ECO:0000256" key="34">
    <source>
        <dbReference type="ARBA" id="ARBA00022809"/>
    </source>
</evidence>
<feature type="domain" description="SF3 helicase" evidence="66">
    <location>
        <begin position="1186"/>
        <end position="1342"/>
    </location>
</feature>
<dbReference type="FunFam" id="4.10.880.10:FF:000001">
    <property type="entry name" value="Genome polyprotein"/>
    <property type="match status" value="1"/>
</dbReference>
<dbReference type="SUPFAM" id="SSF56672">
    <property type="entry name" value="DNA/RNA polymerases"/>
    <property type="match status" value="1"/>
</dbReference>
<dbReference type="InterPro" id="IPR004004">
    <property type="entry name" value="Helic/Pol/Pept_Calicivir-typ"/>
</dbReference>
<keyword evidence="45 63" id="KW-1182">Viral ion channel</keyword>
<keyword evidence="46 63" id="KW-1072">Activation of host autophagy by virus</keyword>
<evidence type="ECO:0000256" key="31">
    <source>
        <dbReference type="ARBA" id="ARBA00022804"/>
    </source>
</evidence>
<evidence type="ECO:0000256" key="20">
    <source>
        <dbReference type="ARBA" id="ARBA00022632"/>
    </source>
</evidence>
<dbReference type="InterPro" id="IPR033703">
    <property type="entry name" value="Rhv-like"/>
</dbReference>
<comment type="function">
    <text evidence="63">Capsid protein VP0: Component of immature procapsids, which is cleaved into capsid proteins VP4 and VP2 after maturation. Allows the capsid to remain inactive before the maturation step.</text>
</comment>
<evidence type="ECO:0000256" key="16">
    <source>
        <dbReference type="ARBA" id="ARBA00022561"/>
    </source>
</evidence>
<evidence type="ECO:0000256" key="13">
    <source>
        <dbReference type="ARBA" id="ARBA00022520"/>
    </source>
</evidence>
<evidence type="ECO:0000256" key="56">
    <source>
        <dbReference type="ARBA" id="ARBA00023303"/>
    </source>
</evidence>
<evidence type="ECO:0000256" key="27">
    <source>
        <dbReference type="ARBA" id="ARBA00022737"/>
    </source>
</evidence>
<dbReference type="PRINTS" id="PR00918">
    <property type="entry name" value="CALICVIRUSNS"/>
</dbReference>
<comment type="function">
    <text evidence="63">Protease 2A: Cysteine protease that cleaves viral polyprotein and specific host proteins.</text>
</comment>
<dbReference type="FunFam" id="4.10.880.10:FF:000002">
    <property type="entry name" value="Genome polyprotein"/>
    <property type="match status" value="1"/>
</dbReference>
<evidence type="ECO:0000256" key="38">
    <source>
        <dbReference type="ARBA" id="ARBA00022842"/>
    </source>
</evidence>
<dbReference type="InterPro" id="IPR044067">
    <property type="entry name" value="PCV_3C_PRO"/>
</dbReference>
<keyword evidence="20 63" id="KW-1090">Inhibition of host innate immune response by virus</keyword>
<dbReference type="Gene3D" id="3.30.70.270">
    <property type="match status" value="1"/>
</dbReference>
<dbReference type="Pfam" id="PF00548">
    <property type="entry name" value="Peptidase_C3"/>
    <property type="match status" value="1"/>
</dbReference>
<comment type="function">
    <text evidence="63">Protein 3A: Localizes the viral replication complex to the surface of membranous vesicles. It inhibits host cell endoplasmic reticulum-to-Golgi apparatus transport and causes the disassembly of the Golgi complex, possibly through GBF1 interaction. This would result in depletion of MHC, trail receptors and IFN receptors at the host cell surface.</text>
</comment>
<dbReference type="InterPro" id="IPR043128">
    <property type="entry name" value="Rev_trsase/Diguanyl_cyclase"/>
</dbReference>